<comment type="caution">
    <text evidence="1">The sequence shown here is derived from an EMBL/GenBank/DDBJ whole genome shotgun (WGS) entry which is preliminary data.</text>
</comment>
<proteinExistence type="predicted"/>
<sequence>MQMTTDMMEHLAKQDKAKKANNKCLNVISNALTPPTATDGEQTPRRVYSLLHYMELVVRPVVSTAGINLFSRLAKDSQQFSRSIYTISKTLYDVYQTWSLRKRSKEDVSKVHVPDSTLSKHSATHFGLAPSFATSYPTISLQDALHREHSFIAMEEDK</sequence>
<evidence type="ECO:0000313" key="1">
    <source>
        <dbReference type="EMBL" id="KAF2585635.1"/>
    </source>
</evidence>
<dbReference type="EMBL" id="QGKY02000246">
    <property type="protein sequence ID" value="KAF2585635.1"/>
    <property type="molecule type" value="Genomic_DNA"/>
</dbReference>
<protein>
    <submittedName>
        <fullName evidence="1">Uncharacterized protein</fullName>
    </submittedName>
</protein>
<reference evidence="1" key="1">
    <citation type="submission" date="2019-12" db="EMBL/GenBank/DDBJ databases">
        <title>Genome sequencing and annotation of Brassica cretica.</title>
        <authorList>
            <person name="Studholme D.J."/>
            <person name="Sarris P.F."/>
        </authorList>
    </citation>
    <scope>NUCLEOTIDE SEQUENCE</scope>
    <source>
        <strain evidence="1">PFS-102/07</strain>
        <tissue evidence="1">Leaf</tissue>
    </source>
</reference>
<gene>
    <name evidence="1" type="ORF">F2Q70_00035932</name>
</gene>
<organism evidence="1">
    <name type="scientific">Brassica cretica</name>
    <name type="common">Mustard</name>
    <dbReference type="NCBI Taxonomy" id="69181"/>
    <lineage>
        <taxon>Eukaryota</taxon>
        <taxon>Viridiplantae</taxon>
        <taxon>Streptophyta</taxon>
        <taxon>Embryophyta</taxon>
        <taxon>Tracheophyta</taxon>
        <taxon>Spermatophyta</taxon>
        <taxon>Magnoliopsida</taxon>
        <taxon>eudicotyledons</taxon>
        <taxon>Gunneridae</taxon>
        <taxon>Pentapetalae</taxon>
        <taxon>rosids</taxon>
        <taxon>malvids</taxon>
        <taxon>Brassicales</taxon>
        <taxon>Brassicaceae</taxon>
        <taxon>Brassiceae</taxon>
        <taxon>Brassica</taxon>
    </lineage>
</organism>
<accession>A0A8S9JTY6</accession>
<dbReference type="AlphaFoldDB" id="A0A8S9JTY6"/>
<name>A0A8S9JTY6_BRACR</name>